<dbReference type="SMART" id="SM00530">
    <property type="entry name" value="HTH_XRE"/>
    <property type="match status" value="1"/>
</dbReference>
<dbReference type="PROSITE" id="PS50943">
    <property type="entry name" value="HTH_CROC1"/>
    <property type="match status" value="1"/>
</dbReference>
<dbReference type="InterPro" id="IPR001387">
    <property type="entry name" value="Cro/C1-type_HTH"/>
</dbReference>
<keyword evidence="1" id="KW-0238">DNA-binding</keyword>
<dbReference type="GO" id="GO:0003700">
    <property type="term" value="F:DNA-binding transcription factor activity"/>
    <property type="evidence" value="ECO:0007669"/>
    <property type="project" value="TreeGrafter"/>
</dbReference>
<dbReference type="SUPFAM" id="SSF47413">
    <property type="entry name" value="lambda repressor-like DNA-binding domains"/>
    <property type="match status" value="1"/>
</dbReference>
<organism evidence="3 4">
    <name type="scientific">Lentibacillus persicus</name>
    <dbReference type="NCBI Taxonomy" id="640948"/>
    <lineage>
        <taxon>Bacteria</taxon>
        <taxon>Bacillati</taxon>
        <taxon>Bacillota</taxon>
        <taxon>Bacilli</taxon>
        <taxon>Bacillales</taxon>
        <taxon>Bacillaceae</taxon>
        <taxon>Lentibacillus</taxon>
    </lineage>
</organism>
<dbReference type="OrthoDB" id="1859224at2"/>
<evidence type="ECO:0000313" key="3">
    <source>
        <dbReference type="EMBL" id="SFD67161.1"/>
    </source>
</evidence>
<dbReference type="PANTHER" id="PTHR46797">
    <property type="entry name" value="HTH-TYPE TRANSCRIPTIONAL REGULATOR"/>
    <property type="match status" value="1"/>
</dbReference>
<sequence>MIGKKIQSIRKQKGLSLSECATRASISKSYLSNIERNINHNPSIQVMEKIAAALGVEVRALLELNHNVVPESEWLEFVNELKKSGVQKEQLKEYKTVIEFAKWQKDKLSGTSEKGKSK</sequence>
<dbReference type="GO" id="GO:0003677">
    <property type="term" value="F:DNA binding"/>
    <property type="evidence" value="ECO:0007669"/>
    <property type="project" value="UniProtKB-KW"/>
</dbReference>
<proteinExistence type="predicted"/>
<reference evidence="4" key="1">
    <citation type="submission" date="2016-10" db="EMBL/GenBank/DDBJ databases">
        <authorList>
            <person name="Varghese N."/>
            <person name="Submissions S."/>
        </authorList>
    </citation>
    <scope>NUCLEOTIDE SEQUENCE [LARGE SCALE GENOMIC DNA]</scope>
    <source>
        <strain evidence="4">DSM 22530</strain>
    </source>
</reference>
<dbReference type="InterPro" id="IPR050807">
    <property type="entry name" value="TransReg_Diox_bact_type"/>
</dbReference>
<evidence type="ECO:0000256" key="1">
    <source>
        <dbReference type="ARBA" id="ARBA00023125"/>
    </source>
</evidence>
<dbReference type="InterPro" id="IPR010982">
    <property type="entry name" value="Lambda_DNA-bd_dom_sf"/>
</dbReference>
<evidence type="ECO:0000259" key="2">
    <source>
        <dbReference type="PROSITE" id="PS50943"/>
    </source>
</evidence>
<name>A0A1I1U8G4_9BACI</name>
<dbReference type="RefSeq" id="WP_090082340.1">
    <property type="nucleotide sequence ID" value="NZ_FOMR01000003.1"/>
</dbReference>
<evidence type="ECO:0000313" key="4">
    <source>
        <dbReference type="Proteomes" id="UP000199474"/>
    </source>
</evidence>
<gene>
    <name evidence="3" type="ORF">SAMN05216238_10383</name>
</gene>
<keyword evidence="4" id="KW-1185">Reference proteome</keyword>
<protein>
    <submittedName>
        <fullName evidence="3">XRE family transcriptional regulator, master regulator for biofilm formation</fullName>
    </submittedName>
</protein>
<dbReference type="STRING" id="640948.SAMN05216238_10383"/>
<dbReference type="Proteomes" id="UP000199474">
    <property type="component" value="Unassembled WGS sequence"/>
</dbReference>
<dbReference type="Pfam" id="PF01381">
    <property type="entry name" value="HTH_3"/>
    <property type="match status" value="1"/>
</dbReference>
<dbReference type="EMBL" id="FOMR01000003">
    <property type="protein sequence ID" value="SFD67161.1"/>
    <property type="molecule type" value="Genomic_DNA"/>
</dbReference>
<dbReference type="AlphaFoldDB" id="A0A1I1U8G4"/>
<dbReference type="PANTHER" id="PTHR46797:SF1">
    <property type="entry name" value="METHYLPHOSPHONATE SYNTHASE"/>
    <property type="match status" value="1"/>
</dbReference>
<accession>A0A1I1U8G4</accession>
<dbReference type="CDD" id="cd00093">
    <property type="entry name" value="HTH_XRE"/>
    <property type="match status" value="1"/>
</dbReference>
<feature type="domain" description="HTH cro/C1-type" evidence="2">
    <location>
        <begin position="6"/>
        <end position="61"/>
    </location>
</feature>
<dbReference type="Gene3D" id="1.10.260.40">
    <property type="entry name" value="lambda repressor-like DNA-binding domains"/>
    <property type="match status" value="1"/>
</dbReference>
<dbReference type="GO" id="GO:0005829">
    <property type="term" value="C:cytosol"/>
    <property type="evidence" value="ECO:0007669"/>
    <property type="project" value="TreeGrafter"/>
</dbReference>